<dbReference type="Pfam" id="PF02687">
    <property type="entry name" value="FtsX"/>
    <property type="match status" value="1"/>
</dbReference>
<keyword evidence="10" id="KW-1185">Reference proteome</keyword>
<gene>
    <name evidence="9" type="ORF">SSCH_2390002</name>
</gene>
<keyword evidence="2" id="KW-1003">Cell membrane</keyword>
<dbReference type="EMBL" id="CDRZ01000156">
    <property type="protein sequence ID" value="CEO88678.1"/>
    <property type="molecule type" value="Genomic_DNA"/>
</dbReference>
<evidence type="ECO:0000256" key="4">
    <source>
        <dbReference type="ARBA" id="ARBA00022989"/>
    </source>
</evidence>
<feature type="transmembrane region" description="Helical" evidence="7">
    <location>
        <begin position="250"/>
        <end position="275"/>
    </location>
</feature>
<keyword evidence="3 7" id="KW-0812">Transmembrane</keyword>
<evidence type="ECO:0000313" key="10">
    <source>
        <dbReference type="Proteomes" id="UP000046155"/>
    </source>
</evidence>
<dbReference type="InterPro" id="IPR050250">
    <property type="entry name" value="Macrolide_Exporter_MacB"/>
</dbReference>
<evidence type="ECO:0000259" key="8">
    <source>
        <dbReference type="Pfam" id="PF02687"/>
    </source>
</evidence>
<reference evidence="10" key="1">
    <citation type="submission" date="2015-01" db="EMBL/GenBank/DDBJ databases">
        <authorList>
            <person name="Manzoor Shahid"/>
            <person name="Zubair Saima"/>
        </authorList>
    </citation>
    <scope>NUCLEOTIDE SEQUENCE [LARGE SCALE GENOMIC DNA]</scope>
    <source>
        <strain evidence="10">Sp3</strain>
    </source>
</reference>
<comment type="subcellular location">
    <subcellularLocation>
        <location evidence="1">Cell membrane</location>
        <topology evidence="1">Multi-pass membrane protein</topology>
    </subcellularLocation>
</comment>
<dbReference type="Proteomes" id="UP000046155">
    <property type="component" value="Unassembled WGS sequence"/>
</dbReference>
<keyword evidence="5 7" id="KW-0472">Membrane</keyword>
<dbReference type="GO" id="GO:0022857">
    <property type="term" value="F:transmembrane transporter activity"/>
    <property type="evidence" value="ECO:0007669"/>
    <property type="project" value="TreeGrafter"/>
</dbReference>
<organism evidence="9 10">
    <name type="scientific">Syntrophaceticus schinkii</name>
    <dbReference type="NCBI Taxonomy" id="499207"/>
    <lineage>
        <taxon>Bacteria</taxon>
        <taxon>Bacillati</taxon>
        <taxon>Bacillota</taxon>
        <taxon>Clostridia</taxon>
        <taxon>Thermoanaerobacterales</taxon>
        <taxon>Thermoanaerobacterales Family III. Incertae Sedis</taxon>
        <taxon>Syntrophaceticus</taxon>
    </lineage>
</organism>
<dbReference type="InterPro" id="IPR003838">
    <property type="entry name" value="ABC3_permease_C"/>
</dbReference>
<dbReference type="PANTHER" id="PTHR30572:SF4">
    <property type="entry name" value="ABC TRANSPORTER PERMEASE YTRF"/>
    <property type="match status" value="1"/>
</dbReference>
<comment type="similarity">
    <text evidence="6">Belongs to the ABC-4 integral membrane protein family.</text>
</comment>
<keyword evidence="4 7" id="KW-1133">Transmembrane helix</keyword>
<dbReference type="AlphaFoldDB" id="A0A0B7MKI3"/>
<dbReference type="OrthoDB" id="9793166at2"/>
<feature type="domain" description="ABC3 transporter permease C-terminal" evidence="8">
    <location>
        <begin position="201"/>
        <end position="327"/>
    </location>
</feature>
<evidence type="ECO:0000256" key="7">
    <source>
        <dbReference type="SAM" id="Phobius"/>
    </source>
</evidence>
<evidence type="ECO:0000256" key="6">
    <source>
        <dbReference type="ARBA" id="ARBA00038076"/>
    </source>
</evidence>
<name>A0A0B7MKI3_9FIRM</name>
<evidence type="ECO:0000256" key="1">
    <source>
        <dbReference type="ARBA" id="ARBA00004651"/>
    </source>
</evidence>
<dbReference type="RefSeq" id="WP_044664784.1">
    <property type="nucleotide sequence ID" value="NZ_CDRZ01000156.1"/>
</dbReference>
<protein>
    <recommendedName>
        <fullName evidence="8">ABC3 transporter permease C-terminal domain-containing protein</fullName>
    </recommendedName>
</protein>
<dbReference type="GO" id="GO:0005886">
    <property type="term" value="C:plasma membrane"/>
    <property type="evidence" value="ECO:0007669"/>
    <property type="project" value="UniProtKB-SubCell"/>
</dbReference>
<accession>A0A0B7MKI3</accession>
<evidence type="ECO:0000256" key="2">
    <source>
        <dbReference type="ARBA" id="ARBA00022475"/>
    </source>
</evidence>
<feature type="transmembrane region" description="Helical" evidence="7">
    <location>
        <begin position="197"/>
        <end position="218"/>
    </location>
</feature>
<evidence type="ECO:0000256" key="5">
    <source>
        <dbReference type="ARBA" id="ARBA00023136"/>
    </source>
</evidence>
<sequence>MGLSDRDLVYLARIFKTLQGEEIDTSLMKDEPAAVVYIPKTKGNGVPYDAKAKGKYAPVLNLRTGDKIKLAVPKEGYAEGIDNKELLKGHEKYSPHYLEKEFTIIGVVDELPYQEFTAAGTELAPYVYLSENMFEELSGIDTHRVVQINLKENASDQDYEVVKERAQKLSNLFKGTLLADYYKVNKEDGKSAVTADFIQNSIAVILILISRFSIYNNINYNLISRIREHGIMKAIGLTKKQFRMMLRSEGLMYGTISAVCSCVVALIVELGYFMYKVYIFPVYVYAWPIHVKQFFIDWKSFLIVIFINLAIGYLATIGPRRQVNKIDITEAIRAVE</sequence>
<feature type="transmembrane region" description="Helical" evidence="7">
    <location>
        <begin position="295"/>
        <end position="315"/>
    </location>
</feature>
<evidence type="ECO:0000256" key="3">
    <source>
        <dbReference type="ARBA" id="ARBA00022692"/>
    </source>
</evidence>
<proteinExistence type="inferred from homology"/>
<dbReference type="PANTHER" id="PTHR30572">
    <property type="entry name" value="MEMBRANE COMPONENT OF TRANSPORTER-RELATED"/>
    <property type="match status" value="1"/>
</dbReference>
<evidence type="ECO:0000313" key="9">
    <source>
        <dbReference type="EMBL" id="CEO88678.1"/>
    </source>
</evidence>